<dbReference type="Proteomes" id="UP000807306">
    <property type="component" value="Unassembled WGS sequence"/>
</dbReference>
<dbReference type="SMART" id="SM00389">
    <property type="entry name" value="HOX"/>
    <property type="match status" value="1"/>
</dbReference>
<dbReference type="EMBL" id="MU157824">
    <property type="protein sequence ID" value="KAF9535633.1"/>
    <property type="molecule type" value="Genomic_DNA"/>
</dbReference>
<evidence type="ECO:0000256" key="6">
    <source>
        <dbReference type="RuleBase" id="RU000682"/>
    </source>
</evidence>
<feature type="region of interest" description="Disordered" evidence="7">
    <location>
        <begin position="251"/>
        <end position="336"/>
    </location>
</feature>
<comment type="caution">
    <text evidence="9">The sequence shown here is derived from an EMBL/GenBank/DDBJ whole genome shotgun (WGS) entry which is preliminary data.</text>
</comment>
<gene>
    <name evidence="9" type="ORF">CPB83DRAFT_872464</name>
</gene>
<dbReference type="InterPro" id="IPR001356">
    <property type="entry name" value="HD"/>
</dbReference>
<feature type="domain" description="Homeobox" evidence="8">
    <location>
        <begin position="42"/>
        <end position="102"/>
    </location>
</feature>
<accession>A0A9P6EVF2</accession>
<name>A0A9P6EVF2_9AGAR</name>
<evidence type="ECO:0000256" key="3">
    <source>
        <dbReference type="ARBA" id="ARBA00023015"/>
    </source>
</evidence>
<keyword evidence="2" id="KW-0217">Developmental protein</keyword>
<dbReference type="GO" id="GO:0005634">
    <property type="term" value="C:nucleus"/>
    <property type="evidence" value="ECO:0007669"/>
    <property type="project" value="UniProtKB-SubCell"/>
</dbReference>
<keyword evidence="4" id="KW-0804">Transcription</keyword>
<keyword evidence="5 6" id="KW-0238">DNA-binding</keyword>
<feature type="compositionally biased region" description="Low complexity" evidence="7">
    <location>
        <begin position="138"/>
        <end position="153"/>
    </location>
</feature>
<dbReference type="PROSITE" id="PS50071">
    <property type="entry name" value="HOMEOBOX_2"/>
    <property type="match status" value="1"/>
</dbReference>
<reference evidence="9" key="1">
    <citation type="submission" date="2020-11" db="EMBL/GenBank/DDBJ databases">
        <authorList>
            <consortium name="DOE Joint Genome Institute"/>
            <person name="Ahrendt S."/>
            <person name="Riley R."/>
            <person name="Andreopoulos W."/>
            <person name="Labutti K."/>
            <person name="Pangilinan J."/>
            <person name="Ruiz-Duenas F.J."/>
            <person name="Barrasa J.M."/>
            <person name="Sanchez-Garcia M."/>
            <person name="Camarero S."/>
            <person name="Miyauchi S."/>
            <person name="Serrano A."/>
            <person name="Linde D."/>
            <person name="Babiker R."/>
            <person name="Drula E."/>
            <person name="Ayuso-Fernandez I."/>
            <person name="Pacheco R."/>
            <person name="Padilla G."/>
            <person name="Ferreira P."/>
            <person name="Barriuso J."/>
            <person name="Kellner H."/>
            <person name="Castanera R."/>
            <person name="Alfaro M."/>
            <person name="Ramirez L."/>
            <person name="Pisabarro A.G."/>
            <person name="Kuo A."/>
            <person name="Tritt A."/>
            <person name="Lipzen A."/>
            <person name="He G."/>
            <person name="Yan M."/>
            <person name="Ng V."/>
            <person name="Cullen D."/>
            <person name="Martin F."/>
            <person name="Rosso M.-N."/>
            <person name="Henrissat B."/>
            <person name="Hibbett D."/>
            <person name="Martinez A.T."/>
            <person name="Grigoriev I.V."/>
        </authorList>
    </citation>
    <scope>NUCLEOTIDE SEQUENCE</scope>
    <source>
        <strain evidence="9">CBS 506.95</strain>
    </source>
</reference>
<dbReference type="AlphaFoldDB" id="A0A9P6EVF2"/>
<dbReference type="SUPFAM" id="SSF46689">
    <property type="entry name" value="Homeodomain-like"/>
    <property type="match status" value="1"/>
</dbReference>
<dbReference type="PANTHER" id="PTHR45804">
    <property type="entry name" value="SEGMENTATION PROTEIN FUSHI TARAZU-LIKE PROTEIN"/>
    <property type="match status" value="1"/>
</dbReference>
<evidence type="ECO:0000259" key="8">
    <source>
        <dbReference type="PROSITE" id="PS50071"/>
    </source>
</evidence>
<evidence type="ECO:0000256" key="7">
    <source>
        <dbReference type="SAM" id="MobiDB-lite"/>
    </source>
</evidence>
<keyword evidence="10" id="KW-1185">Reference proteome</keyword>
<evidence type="ECO:0000256" key="4">
    <source>
        <dbReference type="ARBA" id="ARBA00023163"/>
    </source>
</evidence>
<dbReference type="Pfam" id="PF00046">
    <property type="entry name" value="Homeodomain"/>
    <property type="match status" value="1"/>
</dbReference>
<feature type="region of interest" description="Disordered" evidence="7">
    <location>
        <begin position="352"/>
        <end position="371"/>
    </location>
</feature>
<proteinExistence type="predicted"/>
<dbReference type="GO" id="GO:0003677">
    <property type="term" value="F:DNA binding"/>
    <property type="evidence" value="ECO:0007669"/>
    <property type="project" value="UniProtKB-UniRule"/>
</dbReference>
<evidence type="ECO:0000313" key="9">
    <source>
        <dbReference type="EMBL" id="KAF9535633.1"/>
    </source>
</evidence>
<feature type="compositionally biased region" description="Basic and acidic residues" evidence="7">
    <location>
        <begin position="175"/>
        <end position="185"/>
    </location>
</feature>
<evidence type="ECO:0000313" key="10">
    <source>
        <dbReference type="Proteomes" id="UP000807306"/>
    </source>
</evidence>
<dbReference type="CDD" id="cd00086">
    <property type="entry name" value="homeodomain"/>
    <property type="match status" value="1"/>
</dbReference>
<comment type="subcellular location">
    <subcellularLocation>
        <location evidence="1 5 6">Nucleus</location>
    </subcellularLocation>
</comment>
<organism evidence="9 10">
    <name type="scientific">Crepidotus variabilis</name>
    <dbReference type="NCBI Taxonomy" id="179855"/>
    <lineage>
        <taxon>Eukaryota</taxon>
        <taxon>Fungi</taxon>
        <taxon>Dikarya</taxon>
        <taxon>Basidiomycota</taxon>
        <taxon>Agaricomycotina</taxon>
        <taxon>Agaricomycetes</taxon>
        <taxon>Agaricomycetidae</taxon>
        <taxon>Agaricales</taxon>
        <taxon>Agaricineae</taxon>
        <taxon>Crepidotaceae</taxon>
        <taxon>Crepidotus</taxon>
    </lineage>
</organism>
<dbReference type="InterPro" id="IPR009057">
    <property type="entry name" value="Homeodomain-like_sf"/>
</dbReference>
<dbReference type="OrthoDB" id="6159439at2759"/>
<sequence>MMNSSSVHRPPNAALSRTSSAMSFSSTSEDDASLITTAIPMQTSRRTRKRFTNVQLTMLENLFHQNSHPSREEREAVAKAGGMEIKSVTIWFQNKRQTERKTAATNSGQANTFNEANVQPNITSTIHTFSLHNDTHSTSRTASPPFSASSRSSGYSVPGHHQPSAASSSSSSRPSLDRVASRSELRNMAPRTPSRRPIVSGHLYDSMPSSPLGPPISPPSRDFIDFGKNAKTRRTLEWACAAARLADNTTSSGGNIHHRQHHHQYPSASAEATLTHGHKIRGRSVHRERSHSGASIGNREHHSHHHSRRRSSSVRHDRLSRSSSSLTLRADGSMSSVASSNYHMDVDITDSEEDHEAITPPSTWGKGDPRWVSPISREGSKSNIMSLTSAAAAAAAAEHVPKGGDDDAMFSAALVLCGLGRRA</sequence>
<feature type="compositionally biased region" description="Basic residues" evidence="7">
    <location>
        <begin position="301"/>
        <end position="313"/>
    </location>
</feature>
<keyword evidence="3" id="KW-0805">Transcription regulation</keyword>
<evidence type="ECO:0000256" key="1">
    <source>
        <dbReference type="ARBA" id="ARBA00004123"/>
    </source>
</evidence>
<protein>
    <recommendedName>
        <fullName evidence="8">Homeobox domain-containing protein</fullName>
    </recommendedName>
</protein>
<keyword evidence="5 6" id="KW-0539">Nucleus</keyword>
<feature type="DNA-binding region" description="Homeobox" evidence="5">
    <location>
        <begin position="44"/>
        <end position="103"/>
    </location>
</feature>
<evidence type="ECO:0000256" key="2">
    <source>
        <dbReference type="ARBA" id="ARBA00022473"/>
    </source>
</evidence>
<dbReference type="Gene3D" id="1.10.10.60">
    <property type="entry name" value="Homeodomain-like"/>
    <property type="match status" value="1"/>
</dbReference>
<feature type="region of interest" description="Disordered" evidence="7">
    <location>
        <begin position="133"/>
        <end position="219"/>
    </location>
</feature>
<keyword evidence="5 6" id="KW-0371">Homeobox</keyword>
<feature type="compositionally biased region" description="Low complexity" evidence="7">
    <location>
        <begin position="16"/>
        <end position="27"/>
    </location>
</feature>
<dbReference type="InterPro" id="IPR051003">
    <property type="entry name" value="AP_axis_regulatory_Homeobox"/>
</dbReference>
<evidence type="ECO:0000256" key="5">
    <source>
        <dbReference type="PROSITE-ProRule" id="PRU00108"/>
    </source>
</evidence>
<feature type="region of interest" description="Disordered" evidence="7">
    <location>
        <begin position="1"/>
        <end position="30"/>
    </location>
</feature>